<evidence type="ECO:0000313" key="2">
    <source>
        <dbReference type="EMBL" id="MCZ3844647.1"/>
    </source>
</evidence>
<reference evidence="2" key="1">
    <citation type="submission" date="2022-01" db="EMBL/GenBank/DDBJ databases">
        <title>VMRC isolate genome collection.</title>
        <authorList>
            <person name="France M."/>
            <person name="Rutt L."/>
            <person name="Humphrys M."/>
            <person name="Ravel J."/>
        </authorList>
    </citation>
    <scope>NUCLEOTIDE SEQUENCE</scope>
    <source>
        <strain evidence="2">C0127B5</strain>
    </source>
</reference>
<gene>
    <name evidence="2" type="ORF">L2422_03800</name>
</gene>
<sequence length="48" mass="5580">MDNKRISRKEYKNKFSKSKKRKINFWGYLVIGIDAILASFGIGEEGKD</sequence>
<evidence type="ECO:0000313" key="3">
    <source>
        <dbReference type="Proteomes" id="UP001213015"/>
    </source>
</evidence>
<name>A0AAP3GWR1_9LACO</name>
<keyword evidence="1" id="KW-0472">Membrane</keyword>
<keyword evidence="1" id="KW-0812">Transmembrane</keyword>
<dbReference type="AlphaFoldDB" id="A0AAP3GWR1"/>
<dbReference type="RefSeq" id="WP_006585897.1">
    <property type="nucleotide sequence ID" value="NZ_JAKHFC010000026.1"/>
</dbReference>
<keyword evidence="1" id="KW-1133">Transmembrane helix</keyword>
<dbReference type="Proteomes" id="UP001213015">
    <property type="component" value="Unassembled WGS sequence"/>
</dbReference>
<comment type="caution">
    <text evidence="2">The sequence shown here is derived from an EMBL/GenBank/DDBJ whole genome shotgun (WGS) entry which is preliminary data.</text>
</comment>
<protein>
    <submittedName>
        <fullName evidence="2">Uncharacterized protein</fullName>
    </submittedName>
</protein>
<proteinExistence type="predicted"/>
<organism evidence="2 3">
    <name type="scientific">Lactobacillus mulieris</name>
    <dbReference type="NCBI Taxonomy" id="2508708"/>
    <lineage>
        <taxon>Bacteria</taxon>
        <taxon>Bacillati</taxon>
        <taxon>Bacillota</taxon>
        <taxon>Bacilli</taxon>
        <taxon>Lactobacillales</taxon>
        <taxon>Lactobacillaceae</taxon>
        <taxon>Lactobacillus</taxon>
    </lineage>
</organism>
<accession>A0AAP3GWR1</accession>
<feature type="transmembrane region" description="Helical" evidence="1">
    <location>
        <begin position="23"/>
        <end position="42"/>
    </location>
</feature>
<dbReference type="EMBL" id="JAKHLF010000004">
    <property type="protein sequence ID" value="MCZ3844647.1"/>
    <property type="molecule type" value="Genomic_DNA"/>
</dbReference>
<evidence type="ECO:0000256" key="1">
    <source>
        <dbReference type="SAM" id="Phobius"/>
    </source>
</evidence>